<protein>
    <recommendedName>
        <fullName evidence="4">Reverse transcriptase domain-containing protein</fullName>
    </recommendedName>
</protein>
<feature type="region of interest" description="Disordered" evidence="1">
    <location>
        <begin position="186"/>
        <end position="221"/>
    </location>
</feature>
<feature type="region of interest" description="Disordered" evidence="1">
    <location>
        <begin position="332"/>
        <end position="358"/>
    </location>
</feature>
<sequence length="358" mass="38439">MDGERVCTRTATTRPSSSRSRTTGLRAGPRRAGATGGTPVLSMWTVSLQSCPAHRSLPGPRRIWRRASCPSSAVHVMPRCPRQILAAVVNRCTGGRPSSLISGALACGLEDSSRDRGAGMKRPTARTTPQQGVFCVWRSGPASVDAGGSFATRMPAGQAAQLPSPGARRGGGSVFCGAERARPAAAASSGGAYTGRPPWRNSKELSRGSRSAPRPARMAYPTRRSRSLLPHDPTIFLRCTRCVLETGVFFPVWLEAPETRPAPKARQTARRAVLVSRPLCMLDTAGKILERIICDRLEAFTERPIGLSERQYGFRKGRSTIDAIEDVVFHLPAPPPSTPVRPSPAKDSTAEPRSTAPW</sequence>
<dbReference type="AlphaFoldDB" id="A0A6H5J1R1"/>
<name>A0A6H5J1R1_9HYME</name>
<feature type="region of interest" description="Disordered" evidence="1">
    <location>
        <begin position="1"/>
        <end position="38"/>
    </location>
</feature>
<feature type="compositionally biased region" description="Low complexity" evidence="1">
    <location>
        <begin position="8"/>
        <end position="38"/>
    </location>
</feature>
<feature type="compositionally biased region" description="Low complexity" evidence="1">
    <location>
        <begin position="208"/>
        <end position="221"/>
    </location>
</feature>
<evidence type="ECO:0000313" key="3">
    <source>
        <dbReference type="Proteomes" id="UP000479190"/>
    </source>
</evidence>
<evidence type="ECO:0008006" key="4">
    <source>
        <dbReference type="Google" id="ProtNLM"/>
    </source>
</evidence>
<gene>
    <name evidence="2" type="ORF">TBRA_LOCUS15123</name>
</gene>
<proteinExistence type="predicted"/>
<feature type="compositionally biased region" description="Pro residues" evidence="1">
    <location>
        <begin position="332"/>
        <end position="342"/>
    </location>
</feature>
<keyword evidence="3" id="KW-1185">Reference proteome</keyword>
<evidence type="ECO:0000313" key="2">
    <source>
        <dbReference type="EMBL" id="CAB0043535.1"/>
    </source>
</evidence>
<organism evidence="2 3">
    <name type="scientific">Trichogramma brassicae</name>
    <dbReference type="NCBI Taxonomy" id="86971"/>
    <lineage>
        <taxon>Eukaryota</taxon>
        <taxon>Metazoa</taxon>
        <taxon>Ecdysozoa</taxon>
        <taxon>Arthropoda</taxon>
        <taxon>Hexapoda</taxon>
        <taxon>Insecta</taxon>
        <taxon>Pterygota</taxon>
        <taxon>Neoptera</taxon>
        <taxon>Endopterygota</taxon>
        <taxon>Hymenoptera</taxon>
        <taxon>Apocrita</taxon>
        <taxon>Proctotrupomorpha</taxon>
        <taxon>Chalcidoidea</taxon>
        <taxon>Trichogrammatidae</taxon>
        <taxon>Trichogramma</taxon>
    </lineage>
</organism>
<dbReference type="EMBL" id="CADCXV010001327">
    <property type="protein sequence ID" value="CAB0043535.1"/>
    <property type="molecule type" value="Genomic_DNA"/>
</dbReference>
<dbReference type="Proteomes" id="UP000479190">
    <property type="component" value="Unassembled WGS sequence"/>
</dbReference>
<reference evidence="2 3" key="1">
    <citation type="submission" date="2020-02" db="EMBL/GenBank/DDBJ databases">
        <authorList>
            <person name="Ferguson B K."/>
        </authorList>
    </citation>
    <scope>NUCLEOTIDE SEQUENCE [LARGE SCALE GENOMIC DNA]</scope>
</reference>
<evidence type="ECO:0000256" key="1">
    <source>
        <dbReference type="SAM" id="MobiDB-lite"/>
    </source>
</evidence>
<accession>A0A6H5J1R1</accession>